<proteinExistence type="predicted"/>
<dbReference type="AlphaFoldDB" id="A0AAC9X0K9"/>
<name>A0AAC9X0K9_ACEPA</name>
<dbReference type="EMBL" id="CP021922">
    <property type="protein sequence ID" value="ASC05197.1"/>
    <property type="molecule type" value="Genomic_DNA"/>
</dbReference>
<accession>A0AAC9X0K9</accession>
<dbReference type="Proteomes" id="UP000196816">
    <property type="component" value="Chromosome"/>
</dbReference>
<evidence type="ECO:0000313" key="1">
    <source>
        <dbReference type="EMBL" id="ASC05197.1"/>
    </source>
</evidence>
<reference evidence="1 2" key="1">
    <citation type="submission" date="2017-06" db="EMBL/GenBank/DDBJ databases">
        <title>Genome sequence of Acetobacter pasteurianus subsp. pasteurianus strain SRCM101468.</title>
        <authorList>
            <person name="Cho S.H."/>
        </authorList>
    </citation>
    <scope>NUCLEOTIDE SEQUENCE [LARGE SCALE GENOMIC DNA]</scope>
    <source>
        <strain evidence="1 2">SRCM101468</strain>
    </source>
</reference>
<gene>
    <name evidence="1" type="ORF">S101468_00930</name>
</gene>
<protein>
    <submittedName>
        <fullName evidence="1">Uncharacterized protein</fullName>
    </submittedName>
</protein>
<evidence type="ECO:0000313" key="2">
    <source>
        <dbReference type="Proteomes" id="UP000196816"/>
    </source>
</evidence>
<organism evidence="1 2">
    <name type="scientific">Acetobacter pasteurianus subsp. pasteurianus</name>
    <dbReference type="NCBI Taxonomy" id="481145"/>
    <lineage>
        <taxon>Bacteria</taxon>
        <taxon>Pseudomonadati</taxon>
        <taxon>Pseudomonadota</taxon>
        <taxon>Alphaproteobacteria</taxon>
        <taxon>Acetobacterales</taxon>
        <taxon>Acetobacteraceae</taxon>
        <taxon>Acetobacter</taxon>
    </lineage>
</organism>
<sequence>MSTPETSRHPHLVLVFSAPQKPTPSKEESTLGMLQDLCARLERRNRKQAVRASLRVITGDAA</sequence>